<evidence type="ECO:0000313" key="1">
    <source>
        <dbReference type="EMBL" id="KUM51447.1"/>
    </source>
</evidence>
<proteinExistence type="predicted"/>
<gene>
    <name evidence="1" type="ORF">ABT39_MTgene1295</name>
</gene>
<geneLocation type="mitochondrion" evidence="1"/>
<dbReference type="AlphaFoldDB" id="A0A101M5Y2"/>
<organism evidence="1">
    <name type="scientific">Picea glauca</name>
    <name type="common">White spruce</name>
    <name type="synonym">Pinus glauca</name>
    <dbReference type="NCBI Taxonomy" id="3330"/>
    <lineage>
        <taxon>Eukaryota</taxon>
        <taxon>Viridiplantae</taxon>
        <taxon>Streptophyta</taxon>
        <taxon>Embryophyta</taxon>
        <taxon>Tracheophyta</taxon>
        <taxon>Spermatophyta</taxon>
        <taxon>Pinopsida</taxon>
        <taxon>Pinidae</taxon>
        <taxon>Conifers I</taxon>
        <taxon>Pinales</taxon>
        <taxon>Pinaceae</taxon>
        <taxon>Picea</taxon>
    </lineage>
</organism>
<sequence>MQHAFSDPVTTMRVILLFKTHQSSGEHYSRVIQNSSPSSSQFPQHWPKQLLQRHKDSYMPVHEKKHHCKIQAPKEKGLVRHKALMRGKILEEEFHRTLGGHPVITRRTFDQVARNPMLLLYM</sequence>
<protein>
    <submittedName>
        <fullName evidence="1">Uncharacterized protein</fullName>
    </submittedName>
</protein>
<dbReference type="EMBL" id="LKAM01000001">
    <property type="protein sequence ID" value="KUM51447.1"/>
    <property type="molecule type" value="Genomic_DNA"/>
</dbReference>
<keyword evidence="1" id="KW-0496">Mitochondrion</keyword>
<accession>A0A101M5Y2</accession>
<comment type="caution">
    <text evidence="1">The sequence shown here is derived from an EMBL/GenBank/DDBJ whole genome shotgun (WGS) entry which is preliminary data.</text>
</comment>
<reference evidence="1" key="1">
    <citation type="journal article" date="2015" name="Genome Biol. Evol.">
        <title>Organellar Genomes of White Spruce (Picea glauca): Assembly and Annotation.</title>
        <authorList>
            <person name="Jackman S.D."/>
            <person name="Warren R.L."/>
            <person name="Gibb E.A."/>
            <person name="Vandervalk B.P."/>
            <person name="Mohamadi H."/>
            <person name="Chu J."/>
            <person name="Raymond A."/>
            <person name="Pleasance S."/>
            <person name="Coope R."/>
            <person name="Wildung M.R."/>
            <person name="Ritland C.E."/>
            <person name="Bousquet J."/>
            <person name="Jones S.J."/>
            <person name="Bohlmann J."/>
            <person name="Birol I."/>
        </authorList>
    </citation>
    <scope>NUCLEOTIDE SEQUENCE [LARGE SCALE GENOMIC DNA]</scope>
    <source>
        <tissue evidence="1">Flushing bud</tissue>
    </source>
</reference>
<name>A0A101M5Y2_PICGL</name>